<dbReference type="GO" id="GO:0031177">
    <property type="term" value="F:phosphopantetheine binding"/>
    <property type="evidence" value="ECO:0007669"/>
    <property type="project" value="TreeGrafter"/>
</dbReference>
<gene>
    <name evidence="7" type="ORF">EC604_14505</name>
</gene>
<dbReference type="InterPro" id="IPR020845">
    <property type="entry name" value="AMP-binding_CS"/>
</dbReference>
<dbReference type="GO" id="GO:0017000">
    <property type="term" value="P:antibiotic biosynthetic process"/>
    <property type="evidence" value="ECO:0007669"/>
    <property type="project" value="UniProtKB-KW"/>
</dbReference>
<dbReference type="PANTHER" id="PTHR45527">
    <property type="entry name" value="NONRIBOSOMAL PEPTIDE SYNTHETASE"/>
    <property type="match status" value="1"/>
</dbReference>
<dbReference type="GO" id="GO:0043041">
    <property type="term" value="P:amino acid activation for nonribosomal peptide biosynthetic process"/>
    <property type="evidence" value="ECO:0007669"/>
    <property type="project" value="TreeGrafter"/>
</dbReference>
<dbReference type="GO" id="GO:0008610">
    <property type="term" value="P:lipid biosynthetic process"/>
    <property type="evidence" value="ECO:0007669"/>
    <property type="project" value="UniProtKB-ARBA"/>
</dbReference>
<dbReference type="Pfam" id="PF00550">
    <property type="entry name" value="PP-binding"/>
    <property type="match status" value="2"/>
</dbReference>
<proteinExistence type="inferred from homology"/>
<feature type="domain" description="Carrier" evidence="6">
    <location>
        <begin position="967"/>
        <end position="1043"/>
    </location>
</feature>
<evidence type="ECO:0000313" key="8">
    <source>
        <dbReference type="Proteomes" id="UP000323664"/>
    </source>
</evidence>
<dbReference type="Gene3D" id="2.30.38.10">
    <property type="entry name" value="Luciferase, Domain 3"/>
    <property type="match status" value="2"/>
</dbReference>
<evidence type="ECO:0000256" key="5">
    <source>
        <dbReference type="ARBA" id="ARBA00023268"/>
    </source>
</evidence>
<dbReference type="CDD" id="cd19531">
    <property type="entry name" value="LCL_NRPS-like"/>
    <property type="match status" value="2"/>
</dbReference>
<dbReference type="PANTHER" id="PTHR45527:SF1">
    <property type="entry name" value="FATTY ACID SYNTHASE"/>
    <property type="match status" value="1"/>
</dbReference>
<dbReference type="Gene3D" id="3.30.300.30">
    <property type="match status" value="2"/>
</dbReference>
<dbReference type="GO" id="GO:0003824">
    <property type="term" value="F:catalytic activity"/>
    <property type="evidence" value="ECO:0007669"/>
    <property type="project" value="UniProtKB-KW"/>
</dbReference>
<dbReference type="Gene3D" id="1.10.1200.10">
    <property type="entry name" value="ACP-like"/>
    <property type="match status" value="2"/>
</dbReference>
<evidence type="ECO:0000256" key="2">
    <source>
        <dbReference type="ARBA" id="ARBA00006432"/>
    </source>
</evidence>
<keyword evidence="5" id="KW-0511">Multifunctional enzyme</keyword>
<dbReference type="Gene3D" id="3.30.559.30">
    <property type="entry name" value="Nonribosomal peptide synthetase, condensation domain"/>
    <property type="match status" value="3"/>
</dbReference>
<dbReference type="Gene3D" id="3.30.559.10">
    <property type="entry name" value="Chloramphenicol acetyltransferase-like domain"/>
    <property type="match status" value="3"/>
</dbReference>
<sequence>MMSTNLIARDNVEDILPLTSIQKGMLFQQLMSPDTSEYFVQLHIKLEGSIFLETFINAWNLIIKNNEMLRTFFRWDKIEEPIQIILKEHQLNFITFDLSGENKENQDKRLKEIISDDKMKKFNLTEVPFRITLIKLTENNYSLLISNHHIIYDGWSTAILIEEFLNHYSSMFMGNEPNIRIKSKFREFVKTEYSSVIDDVFWSNYLLDIESYPLLNGSWDKQRDEKDFRTYETIGTRELSQQVINKAREQRVSQSSIFFLAWGITLQKYLDHNDIVFGITLSQRNESIPGIMESIGLYINTLPLRLKFSCEDMVNDQLQTVNNNVTELSRQRNTSLVDLNNYVNSKDALFDTLVVVENYPINKAMIKKNEFLDITGYMVDEHTNYPLSMAITLNDVFQVNFTYDTSLYSEEVVKNLATHFMTCIKELVNSNFVSTKISDISIIDAVEESSILDLNKKTVSYEDFKPIHYLIEDQTSLTPNNIAVKFKNMELTYKELNGKANDLSRILIKNGVTNGQFVPIYIDHSLELVIAIFAVMKIGAVFVPIDTKWPKNRISDIYKQLGEVKVTLTSIVEADQLGLPTKLIKILTDQLNIIPNNPSINVQLDDPIYCIFTSGSTGKPKGVIIPHQGITNRFYWMNEYFESNTVVPVTLQTTRYVYDSAVWQLYWPLICGGKTVILPSDFEFLPDNVLKIIDENDVNVIDFVPSVFNTFVDNLQFGADLKSQLKSIRHIIVGGEEANISPIRKIMEELPTIKFTNLYGPTEASIGCVFYQIKDSELNKIPIGKPINNMDVYILDGNQKLMPIGQKGEIYISGVGLGIGYVNDPDNTKKAFVKKSFGYRGLLYKTGDLGRWLPNGELEYLGRIDNQIKKSGHRIELSEIDSVLLKFSDATNIVTIVTEDKQIITFYHSKDKSIDLKSIAIRKLPRYMVSNHYVHIEKFPLTLSGKVDKNQLLTYFHQENKTNQIVEPSSEYEIELSKIWGRIFNTEKMIGVDEDFFDLGGHSLLIMSLRSEILKRFNVSILLSSLFDISTIKGQGEIIKEKLKDKTLNTSNKLQTNTLDHYPLSSAQNRMYILHQMYVDSTVNNMSGIVRLSKNVSQDRIEFAFNSLISRHDILRTAFMNDEGQIIQKVFPKVSFSLELFDSRIQPLRDIYLEFIKPFELEKPCQFRAALISTDEDHSILLVDIHHIISDGMSVEIMIKELELLYYNRSIPEPRYQYSDFIKWQQEKNKNQGFLEHEKYWIDTLNENIPVLQLPTDFPRPAIKKNIGDRYDCWISDTEIISNLYFLSRKTNTTVFITLLTAFYVLLQKYSGQNNLIVGTPVSGRINSEFNDTVGLFMNVVPLKCTIDSTKTFEELAIEVKELFLGALEYQDYPIESLIKKVILERDLSRNPLYDAMFSYESSLESEKSDIFGDYTYINKSTSKLDLTLLVEEKKDGLLFSIEYDTTLFKEKTITRMMGHYLTIIDQIIANSKINLEDIAIVTEQERYELLFGFNSEKRISQPFHSIVSLIEKYAKSRLNDKAIYFGSEYYTYKEILESVNKISAALKEKGISKGDVVALLLNRSLELIPLILALLKVGAAYLPIDNNTPKERIRYMLEDSKATLLITDQKDSYNITIVSLSELSNSSTSQGNGLDLVYNYPGDLAYLIYTSGSTGKPKGVEIEHRSLTNLIYAINEKIPFERRNKIICLTTVSFDIFVLETLIPLANGMQVILANENDINDPKRTVSLMENHSVDSIQSTPSRMGILIKQMNRKVLDNLKIVLIGGEQFPLNLLTELKEKTNARIFNMYGPTETTVWSTVGELTDSTNIHIGKPISNTQIFILDHKKRPLPVGVIGELYIGGDGIARGYTNKKLTDDRFVDDPFFNNKMYQTGDLARWMPDGTIELFGRIDHQVKVRGYRIELEEVERVIASYNPSLETAVVKKKGNSKEDVLCAYFRSDINLTTEELMNYCQHYLPYYMIPNYFIRLDHIPLNVNGKIDRKLLSEIELSEREEISSIEPQNEIQKNLIDLWKKAMSIDYEININTDFFVIGGHSLSLITLSHYITEAYDVEIPIVDLFRYSTIEQQASLIERSKQNVNYMVEPVRKKEAYPLTAEQSRMFILSNINENDTSYNVPVNLHFTGDLDVDKLVSTIQEIVNRHDSLRTYIDYVDGQFLQKVIENMEITIERIGASEEEVHKIIKNFVRPFDVTKPPLIRACLIEINHESYILVMDMHHIITDGTSISILAEEFYNLYNGEELKELTLQYKDYAVWQQDERNKLAFLKAETYWTKHISNRNSKKVSLPADIIEVHNEDDNLGKVLQTSLSPVLVSKIRGIAQNSKTTINAIMLTAYKILLHGYTKEKDIVIGVPLSCRENGLDRVVGNFVNTMPFRTELNPTNTASELLNQVSKTMLEAITNRNYQLDWLIAKLNLQGNYQSNPLFDTVFIYQYRKELLKLADLEVELCPWRELQVQFDIQFAIEESLESIILSIEYSTSKYSKDAIHKFAENYIDILQQITIDPDQMVNNIVCHFNI</sequence>
<dbReference type="SUPFAM" id="SSF52777">
    <property type="entry name" value="CoA-dependent acyltransferases"/>
    <property type="match status" value="6"/>
</dbReference>
<dbReference type="InterPro" id="IPR036736">
    <property type="entry name" value="ACP-like_sf"/>
</dbReference>
<dbReference type="PROSITE" id="PS00455">
    <property type="entry name" value="AMP_BINDING"/>
    <property type="match status" value="1"/>
</dbReference>
<evidence type="ECO:0000256" key="1">
    <source>
        <dbReference type="ARBA" id="ARBA00001957"/>
    </source>
</evidence>
<dbReference type="Pfam" id="PF00668">
    <property type="entry name" value="Condensation"/>
    <property type="match status" value="3"/>
</dbReference>
<comment type="caution">
    <text evidence="7">The sequence shown here is derived from an EMBL/GenBank/DDBJ whole genome shotgun (WGS) entry which is preliminary data.</text>
</comment>
<protein>
    <submittedName>
        <fullName evidence="7">Amino acid adenylation domain-containing protein</fullName>
    </submittedName>
</protein>
<evidence type="ECO:0000256" key="3">
    <source>
        <dbReference type="ARBA" id="ARBA00022737"/>
    </source>
</evidence>
<evidence type="ECO:0000256" key="4">
    <source>
        <dbReference type="ARBA" id="ARBA00023194"/>
    </source>
</evidence>
<organism evidence="7 8">
    <name type="scientific">Paenibacillus amylolyticus</name>
    <dbReference type="NCBI Taxonomy" id="1451"/>
    <lineage>
        <taxon>Bacteria</taxon>
        <taxon>Bacillati</taxon>
        <taxon>Bacillota</taxon>
        <taxon>Bacilli</taxon>
        <taxon>Bacillales</taxon>
        <taxon>Paenibacillaceae</taxon>
        <taxon>Paenibacillus</taxon>
    </lineage>
</organism>
<dbReference type="InterPro" id="IPR010071">
    <property type="entry name" value="AA_adenyl_dom"/>
</dbReference>
<dbReference type="FunFam" id="3.40.50.980:FF:000001">
    <property type="entry name" value="Non-ribosomal peptide synthetase"/>
    <property type="match status" value="1"/>
</dbReference>
<dbReference type="PROSITE" id="PS50075">
    <property type="entry name" value="CARRIER"/>
    <property type="match status" value="2"/>
</dbReference>
<dbReference type="Proteomes" id="UP000323664">
    <property type="component" value="Unassembled WGS sequence"/>
</dbReference>
<dbReference type="Gene3D" id="3.40.50.980">
    <property type="match status" value="4"/>
</dbReference>
<dbReference type="SUPFAM" id="SSF56801">
    <property type="entry name" value="Acetyl-CoA synthetase-like"/>
    <property type="match status" value="2"/>
</dbReference>
<reference evidence="7 8" key="1">
    <citation type="journal article" date="2019" name="J. Ind. Microbiol. Biotechnol.">
        <title>Paenibacillus amylolyticus 27C64 has a diverse set of carbohydrate-active enzymes and complete pectin deconstruction system.</title>
        <authorList>
            <person name="Keggi C."/>
            <person name="Doran-Peterson J."/>
        </authorList>
    </citation>
    <scope>NUCLEOTIDE SEQUENCE [LARGE SCALE GENOMIC DNA]</scope>
    <source>
        <strain evidence="7 8">27C64</strain>
    </source>
</reference>
<dbReference type="NCBIfam" id="NF003417">
    <property type="entry name" value="PRK04813.1"/>
    <property type="match status" value="2"/>
</dbReference>
<keyword evidence="4" id="KW-0045">Antibiotic biosynthesis</keyword>
<comment type="similarity">
    <text evidence="2">Belongs to the ATP-dependent AMP-binding enzyme family.</text>
</comment>
<accession>A0A5M9WU42</accession>
<dbReference type="GO" id="GO:0005829">
    <property type="term" value="C:cytosol"/>
    <property type="evidence" value="ECO:0007669"/>
    <property type="project" value="TreeGrafter"/>
</dbReference>
<keyword evidence="3" id="KW-0677">Repeat</keyword>
<evidence type="ECO:0000259" key="6">
    <source>
        <dbReference type="PROSITE" id="PS50075"/>
    </source>
</evidence>
<dbReference type="InterPro" id="IPR009081">
    <property type="entry name" value="PP-bd_ACP"/>
</dbReference>
<dbReference type="SUPFAM" id="SSF47336">
    <property type="entry name" value="ACP-like"/>
    <property type="match status" value="2"/>
</dbReference>
<name>A0A5M9WU42_PAEAM</name>
<dbReference type="InterPro" id="IPR001242">
    <property type="entry name" value="Condensation_dom"/>
</dbReference>
<dbReference type="GO" id="GO:0044550">
    <property type="term" value="P:secondary metabolite biosynthetic process"/>
    <property type="evidence" value="ECO:0007669"/>
    <property type="project" value="TreeGrafter"/>
</dbReference>
<evidence type="ECO:0000313" key="7">
    <source>
        <dbReference type="EMBL" id="KAA8785052.1"/>
    </source>
</evidence>
<dbReference type="EMBL" id="RIAS01000007">
    <property type="protein sequence ID" value="KAA8785052.1"/>
    <property type="molecule type" value="Genomic_DNA"/>
</dbReference>
<comment type="cofactor">
    <cofactor evidence="1">
        <name>pantetheine 4'-phosphate</name>
        <dbReference type="ChEBI" id="CHEBI:47942"/>
    </cofactor>
</comment>
<dbReference type="Pfam" id="PF00501">
    <property type="entry name" value="AMP-binding"/>
    <property type="match status" value="2"/>
</dbReference>
<dbReference type="InterPro" id="IPR023213">
    <property type="entry name" value="CAT-like_dom_sf"/>
</dbReference>
<dbReference type="InterPro" id="IPR000873">
    <property type="entry name" value="AMP-dep_synth/lig_dom"/>
</dbReference>
<dbReference type="InterPro" id="IPR045851">
    <property type="entry name" value="AMP-bd_C_sf"/>
</dbReference>
<dbReference type="CDD" id="cd05930">
    <property type="entry name" value="A_NRPS"/>
    <property type="match status" value="2"/>
</dbReference>
<feature type="domain" description="Carrier" evidence="6">
    <location>
        <begin position="2000"/>
        <end position="2076"/>
    </location>
</feature>
<dbReference type="NCBIfam" id="TIGR01733">
    <property type="entry name" value="AA-adenyl-dom"/>
    <property type="match status" value="2"/>
</dbReference>